<reference evidence="2" key="1">
    <citation type="submission" date="2022-11" db="UniProtKB">
        <authorList>
            <consortium name="WormBaseParasite"/>
        </authorList>
    </citation>
    <scope>IDENTIFICATION</scope>
</reference>
<dbReference type="AlphaFoldDB" id="A0A914YVW8"/>
<dbReference type="WBParaSite" id="PSU_v2.g4129.t1">
    <property type="protein sequence ID" value="PSU_v2.g4129.t1"/>
    <property type="gene ID" value="PSU_v2.g4129"/>
</dbReference>
<evidence type="ECO:0000313" key="1">
    <source>
        <dbReference type="Proteomes" id="UP000887577"/>
    </source>
</evidence>
<keyword evidence="1" id="KW-1185">Reference proteome</keyword>
<dbReference type="InterPro" id="IPR051173">
    <property type="entry name" value="Ca_channel_alpha-2/delta"/>
</dbReference>
<dbReference type="Proteomes" id="UP000887577">
    <property type="component" value="Unplaced"/>
</dbReference>
<dbReference type="PANTHER" id="PTHR10166:SF65">
    <property type="entry name" value="VWFA DOMAIN-CONTAINING PROTEIN"/>
    <property type="match status" value="1"/>
</dbReference>
<dbReference type="InterPro" id="IPR036465">
    <property type="entry name" value="vWFA_dom_sf"/>
</dbReference>
<evidence type="ECO:0000313" key="2">
    <source>
        <dbReference type="WBParaSite" id="PSU_v2.g4129.t1"/>
    </source>
</evidence>
<proteinExistence type="predicted"/>
<dbReference type="SUPFAM" id="SSF53300">
    <property type="entry name" value="vWA-like"/>
    <property type="match status" value="1"/>
</dbReference>
<accession>A0A914YVW8</accession>
<dbReference type="Gene3D" id="3.30.450.20">
    <property type="entry name" value="PAS domain"/>
    <property type="match status" value="2"/>
</dbReference>
<protein>
    <submittedName>
        <fullName evidence="2">VWFA domain-containing protein</fullName>
    </submittedName>
</protein>
<name>A0A914YVW8_9BILA</name>
<dbReference type="GO" id="GO:0005245">
    <property type="term" value="F:voltage-gated calcium channel activity"/>
    <property type="evidence" value="ECO:0007669"/>
    <property type="project" value="TreeGrafter"/>
</dbReference>
<organism evidence="1 2">
    <name type="scientific">Panagrolaimus superbus</name>
    <dbReference type="NCBI Taxonomy" id="310955"/>
    <lineage>
        <taxon>Eukaryota</taxon>
        <taxon>Metazoa</taxon>
        <taxon>Ecdysozoa</taxon>
        <taxon>Nematoda</taxon>
        <taxon>Chromadorea</taxon>
        <taxon>Rhabditida</taxon>
        <taxon>Tylenchina</taxon>
        <taxon>Panagrolaimomorpha</taxon>
        <taxon>Panagrolaimoidea</taxon>
        <taxon>Panagrolaimidae</taxon>
        <taxon>Panagrolaimus</taxon>
    </lineage>
</organism>
<sequence length="685" mass="77957">MLRRYRVISYKLSAYHLIKKTQIYVFTDNAVLRDYEWSANDKMEQMFKDNQAFDPTLIRQYFGTYSGLTKISGSVKLWYNSRHGFVMQDCSNGTFIPATSRNKRLLLTMLDKIEEKEQASLPQALNVTFDHFSKDFERSNDKKDKLKQNLGDVEGSGGHKIVLLFTDGIENWPTEVIEKYINENPNDAIRVFGFSMGYGTGAMPALDHATCLTKGNYAIVDSIMDVRLQSKSYVTKLSDILALVYAEKPLTERPITFVTPYMDVQGSGALISISMPILNKMQNGTNGFLAIAGVDISFSQFREMLPTNNHLYSFIIDTNGIVFFHPKLRIPKRETYAVRRTACYNIRVLHRHGTRVPYGTTDERVMRMLGLVDSIATTDIFDLENVTTKFIEFRRSMIDGHCGGIIEDGPRAYRCFKIRGTPLTLAFVYNRQEAILSMPPPFPGAQPKLTYLHRDLIGYLIADKTLCPFEMGAYGPLERFEPFIFGDHQTCPKTADKFLAFAFLSAVQVWEKSWPSLEENATCLTQLLPFNLYPKYFISAFIQFFQGITVFYPKCNSENVRDFTNNYQRFPSLRSTTKSGKIYIEHEPFSGTIIATKAINDVKSGSRIASIGLQWSYSFLNDLFFNITTNDPGWKSCLLPNRKCLLISNEVFIVGGLHGGALGLHLSEFEPHLFSHLINLTIVKK</sequence>
<dbReference type="GO" id="GO:0005891">
    <property type="term" value="C:voltage-gated calcium channel complex"/>
    <property type="evidence" value="ECO:0007669"/>
    <property type="project" value="TreeGrafter"/>
</dbReference>
<dbReference type="Gene3D" id="3.40.50.410">
    <property type="entry name" value="von Willebrand factor, type A domain"/>
    <property type="match status" value="1"/>
</dbReference>
<dbReference type="PANTHER" id="PTHR10166">
    <property type="entry name" value="VOLTAGE-DEPENDENT CALCIUM CHANNEL SUBUNIT ALPHA-2/DELTA-RELATED"/>
    <property type="match status" value="1"/>
</dbReference>